<feature type="compositionally biased region" description="Low complexity" evidence="1">
    <location>
        <begin position="11"/>
        <end position="24"/>
    </location>
</feature>
<dbReference type="EMBL" id="WBOF01000004">
    <property type="protein sequence ID" value="MQS17421.1"/>
    <property type="molecule type" value="Genomic_DNA"/>
</dbReference>
<comment type="caution">
    <text evidence="2">The sequence shown here is derived from an EMBL/GenBank/DDBJ whole genome shotgun (WGS) entry which is preliminary data.</text>
</comment>
<accession>A0A6N7L197</accession>
<sequence>MDDGAGEYQNRATALAPGAVALLVPPVPAPSPRQRRQPPASAAPTAPASTRASADTGGSARPSARRPPRSRVRHGQPSCADYGCTRPGCLAAARKARRERDQERAAGRRGRVDAGPAAQHAAVLREHGMSAQDIAGVSGVSVTLIRRLLKPPPLHPPQVSQVTADAVLGVPLPPSGRPTPLAGRGQVDAAPASVLLTELAERGWPARRLAQGLCVNPHTVAAIRDGNYARISISVDQRIRALHAALLPLDPVAAGVRPGDAARVRTWAARRRETPPAPHPGLRAA</sequence>
<dbReference type="Proteomes" id="UP000450000">
    <property type="component" value="Unassembled WGS sequence"/>
</dbReference>
<feature type="compositionally biased region" description="Low complexity" evidence="1">
    <location>
        <begin position="37"/>
        <end position="62"/>
    </location>
</feature>
<dbReference type="AlphaFoldDB" id="A0A6N7L197"/>
<feature type="compositionally biased region" description="Basic and acidic residues" evidence="1">
    <location>
        <begin position="98"/>
        <end position="112"/>
    </location>
</feature>
<proteinExistence type="predicted"/>
<reference evidence="2 3" key="1">
    <citation type="submission" date="2019-09" db="EMBL/GenBank/DDBJ databases">
        <title>Genome Sequences of Streptomyces kaniharaensis ATCC 21070.</title>
        <authorList>
            <person name="Zhu W."/>
            <person name="De Crecy-Lagard V."/>
            <person name="Richards N.G."/>
        </authorList>
    </citation>
    <scope>NUCLEOTIDE SEQUENCE [LARGE SCALE GENOMIC DNA]</scope>
    <source>
        <strain evidence="2 3">SF-557</strain>
    </source>
</reference>
<protein>
    <submittedName>
        <fullName evidence="2">Uncharacterized protein</fullName>
    </submittedName>
</protein>
<dbReference type="OrthoDB" id="4233470at2"/>
<gene>
    <name evidence="2" type="ORF">F7Q99_35880</name>
</gene>
<evidence type="ECO:0000313" key="3">
    <source>
        <dbReference type="Proteomes" id="UP000450000"/>
    </source>
</evidence>
<organism evidence="2 3">
    <name type="scientific">Streptomyces kaniharaensis</name>
    <dbReference type="NCBI Taxonomy" id="212423"/>
    <lineage>
        <taxon>Bacteria</taxon>
        <taxon>Bacillati</taxon>
        <taxon>Actinomycetota</taxon>
        <taxon>Actinomycetes</taxon>
        <taxon>Kitasatosporales</taxon>
        <taxon>Streptomycetaceae</taxon>
        <taxon>Streptomyces</taxon>
    </lineage>
</organism>
<keyword evidence="3" id="KW-1185">Reference proteome</keyword>
<feature type="region of interest" description="Disordered" evidence="1">
    <location>
        <begin position="1"/>
        <end position="118"/>
    </location>
</feature>
<evidence type="ECO:0000313" key="2">
    <source>
        <dbReference type="EMBL" id="MQS17421.1"/>
    </source>
</evidence>
<evidence type="ECO:0000256" key="1">
    <source>
        <dbReference type="SAM" id="MobiDB-lite"/>
    </source>
</evidence>
<name>A0A6N7L197_9ACTN</name>
<feature type="compositionally biased region" description="Basic residues" evidence="1">
    <location>
        <begin position="63"/>
        <end position="74"/>
    </location>
</feature>
<dbReference type="RefSeq" id="WP_153470217.1">
    <property type="nucleotide sequence ID" value="NZ_WBOF01000004.1"/>
</dbReference>